<feature type="compositionally biased region" description="Basic and acidic residues" evidence="5">
    <location>
        <begin position="528"/>
        <end position="539"/>
    </location>
</feature>
<evidence type="ECO:0000256" key="4">
    <source>
        <dbReference type="ARBA" id="ARBA00022737"/>
    </source>
</evidence>
<dbReference type="InterPro" id="IPR003591">
    <property type="entry name" value="Leu-rich_rpt_typical-subtyp"/>
</dbReference>
<keyword evidence="7" id="KW-1185">Reference proteome</keyword>
<name>A0ABQ0M314_MYCCL</name>
<dbReference type="SMART" id="SM00369">
    <property type="entry name" value="LRR_TYP"/>
    <property type="match status" value="3"/>
</dbReference>
<evidence type="ECO:0000256" key="2">
    <source>
        <dbReference type="ARBA" id="ARBA00022490"/>
    </source>
</evidence>
<evidence type="ECO:0000256" key="1">
    <source>
        <dbReference type="ARBA" id="ARBA00004496"/>
    </source>
</evidence>
<dbReference type="PANTHER" id="PTHR15454">
    <property type="entry name" value="NISCHARIN RELATED"/>
    <property type="match status" value="1"/>
</dbReference>
<evidence type="ECO:0000313" key="7">
    <source>
        <dbReference type="Proteomes" id="UP000815677"/>
    </source>
</evidence>
<feature type="region of interest" description="Disordered" evidence="5">
    <location>
        <begin position="481"/>
        <end position="646"/>
    </location>
</feature>
<dbReference type="PANTHER" id="PTHR15454:SF69">
    <property type="entry name" value="SERINE_THREONINE-PROTEIN KINASE 11-INTERACTING PROTEIN"/>
    <property type="match status" value="1"/>
</dbReference>
<comment type="subcellular location">
    <subcellularLocation>
        <location evidence="1">Cytoplasm</location>
    </subcellularLocation>
</comment>
<gene>
    <name evidence="6" type="ORF">MCHLO_14149</name>
</gene>
<feature type="region of interest" description="Disordered" evidence="5">
    <location>
        <begin position="238"/>
        <end position="283"/>
    </location>
</feature>
<keyword evidence="4" id="KW-0677">Repeat</keyword>
<dbReference type="Proteomes" id="UP000815677">
    <property type="component" value="Unassembled WGS sequence"/>
</dbReference>
<dbReference type="Gene3D" id="3.80.10.10">
    <property type="entry name" value="Ribonuclease Inhibitor"/>
    <property type="match status" value="2"/>
</dbReference>
<feature type="compositionally biased region" description="Polar residues" evidence="5">
    <location>
        <begin position="595"/>
        <end position="615"/>
    </location>
</feature>
<keyword evidence="2" id="KW-0963">Cytoplasm</keyword>
<dbReference type="InterPro" id="IPR032675">
    <property type="entry name" value="LRR_dom_sf"/>
</dbReference>
<keyword evidence="3" id="KW-0433">Leucine-rich repeat</keyword>
<proteinExistence type="predicted"/>
<dbReference type="EMBL" id="DF849506">
    <property type="protein sequence ID" value="GAT57638.1"/>
    <property type="molecule type" value="Genomic_DNA"/>
</dbReference>
<reference evidence="6" key="1">
    <citation type="submission" date="2014-09" db="EMBL/GenBank/DDBJ databases">
        <title>Genome sequence of the luminous mushroom Mycena chlorophos for searching fungal bioluminescence genes.</title>
        <authorList>
            <person name="Tanaka Y."/>
            <person name="Kasuga D."/>
            <person name="Oba Y."/>
            <person name="Hase S."/>
            <person name="Sato K."/>
            <person name="Oba Y."/>
            <person name="Sakakibara Y."/>
        </authorList>
    </citation>
    <scope>NUCLEOTIDE SEQUENCE</scope>
</reference>
<feature type="compositionally biased region" description="Acidic residues" evidence="5">
    <location>
        <begin position="637"/>
        <end position="646"/>
    </location>
</feature>
<accession>A0ABQ0M314</accession>
<evidence type="ECO:0000256" key="5">
    <source>
        <dbReference type="SAM" id="MobiDB-lite"/>
    </source>
</evidence>
<dbReference type="PROSITE" id="PS51450">
    <property type="entry name" value="LRR"/>
    <property type="match status" value="2"/>
</dbReference>
<dbReference type="InterPro" id="IPR001611">
    <property type="entry name" value="Leu-rich_rpt"/>
</dbReference>
<evidence type="ECO:0000313" key="6">
    <source>
        <dbReference type="EMBL" id="GAT57638.1"/>
    </source>
</evidence>
<protein>
    <submittedName>
        <fullName evidence="6">Leucine rich repeat domain protein</fullName>
    </submittedName>
</protein>
<dbReference type="Pfam" id="PF00560">
    <property type="entry name" value="LRR_1"/>
    <property type="match status" value="1"/>
</dbReference>
<sequence length="677" mass="74375">MSDSENGDTYIRRLATFVRGHEKNLAATAPQRRKRVSQQPTGASLYNPLSWFDPGQPTPEVLNIDTHRLFYTLMRFEGLGLDVGTLDVRIDSPSRPMSYISVPDTDKSDTLSLASFRSTLSAVSGLSLGAGWWGRPQPPSIDTELKYLFSSFTKLPALAIVAPSRPAIVDSTSTDDNAVPLDVFRNLQSLECVDTDPRALLGWDRLAEGLRSLKIRRSGIEDISDIFVGAVLDDQARRAGSTSRKRRRRIPRGLNASPSSYATRLPDSVPEEESGSSSPPPPTELSSFKWAFLRNLSLADNSLTFFPAVPYLTSLTHLDLSSNLLVSVPPNLAALYSLVFLNLSDNMIDSVLGIYQQLGQVLYINLSHNRLESLCGLERLPALEKIDLRSNLVDESAEVGRLATLPNISQIWIEGNPFVEFEEDYRVACFNYFAQEGKSVTLDGTQPGFYERRNLLTPPPPQMTSSRPVSAAYSPPVVAVGAPPKDESTHVSPNLAPVVKGRRKNKRIVDLGDSDGASVRTGLQHTRARSDSGSSRKDQGWAQFGALAEEADEEPAPLRGSTNNTDVGSPPRRSRHSRFQSEVIHVEAPTPAAESPNSPSAGSYRQMRNSATFSAKGSKRRSRVSASVYEPTRSNSDGEEETQVEDGVEAYRRRIERLKQEMGDGWLQVLAGGMRSE</sequence>
<dbReference type="SUPFAM" id="SSF52075">
    <property type="entry name" value="Outer arm dynein light chain 1"/>
    <property type="match status" value="1"/>
</dbReference>
<evidence type="ECO:0000256" key="3">
    <source>
        <dbReference type="ARBA" id="ARBA00022614"/>
    </source>
</evidence>
<organism evidence="6 7">
    <name type="scientific">Mycena chlorophos</name>
    <name type="common">Agaric fungus</name>
    <name type="synonym">Agaricus chlorophos</name>
    <dbReference type="NCBI Taxonomy" id="658473"/>
    <lineage>
        <taxon>Eukaryota</taxon>
        <taxon>Fungi</taxon>
        <taxon>Dikarya</taxon>
        <taxon>Basidiomycota</taxon>
        <taxon>Agaricomycotina</taxon>
        <taxon>Agaricomycetes</taxon>
        <taxon>Agaricomycetidae</taxon>
        <taxon>Agaricales</taxon>
        <taxon>Marasmiineae</taxon>
        <taxon>Mycenaceae</taxon>
        <taxon>Mycena</taxon>
    </lineage>
</organism>